<evidence type="ECO:0000313" key="2">
    <source>
        <dbReference type="Proteomes" id="UP000321570"/>
    </source>
</evidence>
<sequence length="60" mass="6896">MYIHSLLVLSPLLKTLFNLPPHHLACLDPNSLELVAVEELTSLLDWQIMYNNQLSSVFIF</sequence>
<dbReference type="EMBL" id="CABIJS010000333">
    <property type="protein sequence ID" value="VUZ49561.1"/>
    <property type="molecule type" value="Genomic_DNA"/>
</dbReference>
<gene>
    <name evidence="1" type="ORF">WMSIL1_LOCUS8486</name>
</gene>
<keyword evidence="2" id="KW-1185">Reference proteome</keyword>
<dbReference type="AlphaFoldDB" id="A0A564YQL4"/>
<dbReference type="Proteomes" id="UP000321570">
    <property type="component" value="Unassembled WGS sequence"/>
</dbReference>
<name>A0A564YQL4_HYMDI</name>
<evidence type="ECO:0000313" key="1">
    <source>
        <dbReference type="EMBL" id="VUZ49561.1"/>
    </source>
</evidence>
<proteinExistence type="predicted"/>
<accession>A0A564YQL4</accession>
<protein>
    <submittedName>
        <fullName evidence="1">Uncharacterized protein</fullName>
    </submittedName>
</protein>
<organism evidence="1 2">
    <name type="scientific">Hymenolepis diminuta</name>
    <name type="common">Rat tapeworm</name>
    <dbReference type="NCBI Taxonomy" id="6216"/>
    <lineage>
        <taxon>Eukaryota</taxon>
        <taxon>Metazoa</taxon>
        <taxon>Spiralia</taxon>
        <taxon>Lophotrochozoa</taxon>
        <taxon>Platyhelminthes</taxon>
        <taxon>Cestoda</taxon>
        <taxon>Eucestoda</taxon>
        <taxon>Cyclophyllidea</taxon>
        <taxon>Hymenolepididae</taxon>
        <taxon>Hymenolepis</taxon>
    </lineage>
</organism>
<reference evidence="1 2" key="1">
    <citation type="submission" date="2019-07" db="EMBL/GenBank/DDBJ databases">
        <authorList>
            <person name="Jastrzebski P J."/>
            <person name="Paukszto L."/>
            <person name="Jastrzebski P J."/>
        </authorList>
    </citation>
    <scope>NUCLEOTIDE SEQUENCE [LARGE SCALE GENOMIC DNA]</scope>
    <source>
        <strain evidence="1 2">WMS-il1</strain>
    </source>
</reference>